<keyword evidence="2 5" id="KW-0378">Hydrolase</keyword>
<dbReference type="EMBL" id="BLKC01000024">
    <property type="protein sequence ID" value="GFF34685.1"/>
    <property type="molecule type" value="Genomic_DNA"/>
</dbReference>
<dbReference type="InterPro" id="IPR000073">
    <property type="entry name" value="AB_hydrolase_1"/>
</dbReference>
<dbReference type="Proteomes" id="UP000465221">
    <property type="component" value="Unassembled WGS sequence"/>
</dbReference>
<dbReference type="Pfam" id="PF00561">
    <property type="entry name" value="Abhydrolase_1"/>
    <property type="match status" value="1"/>
</dbReference>
<evidence type="ECO:0000313" key="5">
    <source>
        <dbReference type="EMBL" id="GFF34685.1"/>
    </source>
</evidence>
<evidence type="ECO:0000256" key="2">
    <source>
        <dbReference type="ARBA" id="ARBA00022801"/>
    </source>
</evidence>
<evidence type="ECO:0000256" key="3">
    <source>
        <dbReference type="SAM" id="MobiDB-lite"/>
    </source>
</evidence>
<sequence length="347" mass="38745">MERLPYDESNEENLEQETHMGTSLSSSSFPFLERSEDIGLVIHFLGVGGQRRRGCVLYNLPCSPTFRNVIRKDTNEGCAQHPSVLDVSCAWVGALVSGFRPRKGTSQPKSDCLLARSLRLETEQQKYQQDLRNHGHSFHHNEHNYSVMAEDVEKFIHQHDLAKCVLIGHSMGAKTAMTVALQSSDLVSALIPVDNAPANAPLKSDFGKYVRGMQEVEAQGITKQSDADKILKEYEDALPIRQFLLTNLVRAEDSQKMKFRIPLSVLGPAIPAMADFPFREPGSVTYDGPTLFIRGTKSNYVSDDMVPAIKKFFPNAEIADVEAGHWLISENPEAFRQAVVKFLQDLP</sequence>
<comment type="similarity">
    <text evidence="1">Belongs to the AB hydrolase superfamily.</text>
</comment>
<dbReference type="Gene3D" id="3.40.50.1820">
    <property type="entry name" value="alpha/beta hydrolase"/>
    <property type="match status" value="1"/>
</dbReference>
<dbReference type="PANTHER" id="PTHR46118">
    <property type="entry name" value="PROTEIN ABHD11"/>
    <property type="match status" value="1"/>
</dbReference>
<evidence type="ECO:0000259" key="4">
    <source>
        <dbReference type="Pfam" id="PF00561"/>
    </source>
</evidence>
<feature type="region of interest" description="Disordered" evidence="3">
    <location>
        <begin position="1"/>
        <end position="27"/>
    </location>
</feature>
<dbReference type="SUPFAM" id="SSF53474">
    <property type="entry name" value="alpha/beta-Hydrolases"/>
    <property type="match status" value="1"/>
</dbReference>
<dbReference type="GO" id="GO:0052689">
    <property type="term" value="F:carboxylic ester hydrolase activity"/>
    <property type="evidence" value="ECO:0007669"/>
    <property type="project" value="TreeGrafter"/>
</dbReference>
<dbReference type="AlphaFoldDB" id="A0A8H3RR70"/>
<dbReference type="PANTHER" id="PTHR46118:SF4">
    <property type="entry name" value="PROTEIN ABHD11"/>
    <property type="match status" value="1"/>
</dbReference>
<comment type="caution">
    <text evidence="5">The sequence shown here is derived from an EMBL/GenBank/DDBJ whole genome shotgun (WGS) entry which is preliminary data.</text>
</comment>
<dbReference type="GO" id="GO:0005739">
    <property type="term" value="C:mitochondrion"/>
    <property type="evidence" value="ECO:0007669"/>
    <property type="project" value="TreeGrafter"/>
</dbReference>
<accession>A0A8H3RR70</accession>
<evidence type="ECO:0000256" key="1">
    <source>
        <dbReference type="ARBA" id="ARBA00008645"/>
    </source>
</evidence>
<proteinExistence type="inferred from homology"/>
<name>A0A8H3RR70_9EURO</name>
<organism evidence="5 6">
    <name type="scientific">Aspergillus udagawae</name>
    <dbReference type="NCBI Taxonomy" id="91492"/>
    <lineage>
        <taxon>Eukaryota</taxon>
        <taxon>Fungi</taxon>
        <taxon>Dikarya</taxon>
        <taxon>Ascomycota</taxon>
        <taxon>Pezizomycotina</taxon>
        <taxon>Eurotiomycetes</taxon>
        <taxon>Eurotiomycetidae</taxon>
        <taxon>Eurotiales</taxon>
        <taxon>Aspergillaceae</taxon>
        <taxon>Aspergillus</taxon>
        <taxon>Aspergillus subgen. Fumigati</taxon>
    </lineage>
</organism>
<gene>
    <name evidence="5" type="ORF">IFM46972_04311</name>
</gene>
<reference evidence="5 6" key="1">
    <citation type="submission" date="2020-01" db="EMBL/GenBank/DDBJ databases">
        <title>Draft genome sequence of Aspergillus udagawae IFM 46972.</title>
        <authorList>
            <person name="Takahashi H."/>
            <person name="Yaguchi T."/>
        </authorList>
    </citation>
    <scope>NUCLEOTIDE SEQUENCE [LARGE SCALE GENOMIC DNA]</scope>
    <source>
        <strain evidence="5 6">IFM 46972</strain>
    </source>
</reference>
<evidence type="ECO:0000313" key="6">
    <source>
        <dbReference type="Proteomes" id="UP000465221"/>
    </source>
</evidence>
<feature type="domain" description="AB hydrolase-1" evidence="4">
    <location>
        <begin position="130"/>
        <end position="332"/>
    </location>
</feature>
<dbReference type="InterPro" id="IPR029058">
    <property type="entry name" value="AB_hydrolase_fold"/>
</dbReference>
<protein>
    <submittedName>
        <fullName evidence="5">Abhydrolase domain-containing protein C22H12.03</fullName>
    </submittedName>
</protein>